<keyword evidence="9 12" id="KW-0238">DNA-binding</keyword>
<dbReference type="Pfam" id="PF17764">
    <property type="entry name" value="PriA_3primeBD"/>
    <property type="match status" value="1"/>
</dbReference>
<dbReference type="Proteomes" id="UP000076400">
    <property type="component" value="Unassembled WGS sequence"/>
</dbReference>
<dbReference type="STRING" id="580166.AUP43_01955"/>
<proteinExistence type="inferred from homology"/>
<feature type="binding site" evidence="12">
    <location>
        <position position="428"/>
    </location>
    <ligand>
        <name>Zn(2+)</name>
        <dbReference type="ChEBI" id="CHEBI:29105"/>
        <label>1</label>
    </ligand>
</feature>
<dbReference type="InterPro" id="IPR041236">
    <property type="entry name" value="PriA_C"/>
</dbReference>
<keyword evidence="5 12" id="KW-0378">Hydrolase</keyword>
<evidence type="ECO:0000256" key="12">
    <source>
        <dbReference type="HAMAP-Rule" id="MF_00983"/>
    </source>
</evidence>
<sequence>MLPLPIGEGYDYRVPEGLDLAEGDFVIVPLGRRQMLGVVWALGGSGDIAEARLKDVVGRLDAPPMSTVLRRFVSWVAAYTLAAPGQVLRMAMSVPAALEPAKPVVAYRLAEGFDIEGLRPSAARRRVLTLLRDLPPLPAGDIAREAGVSSGVVKGLAEAGALATVLLPPSLRPPVPDPALPGPDLSDDQRSAAEALSGGIGGGYSATLLDGVTGSGKTEVYFEAIAAALRDNRQVLVLLPEIALTPHWLERFEARFGCRPLEWHSELTQAQRRDGWRAVSEGKAGVVVGARSALFLPFPDLGLIVVDEEHEPAFKQEEGVTYNARDMAVVRAHLGEIPIVLVSATPSLETVANVEAGRYAKVTLPDRFAGAALPMIQAIDMRAHRPAPGRWLSPPLVEAMRGTLEAGEQAVLFLNRRGYAPLTLCGSCGHRLGCPNCTAWLVEHRLAGRLQCHQCGYTARLPSECPSCQSTDGFKAVGPGVERIAEEVLHTFPEARFAVVASDTLAGPAAVGELLRSVREREVDILIGTQLVAKGHHFPLLTLVGVIDADLGLMGGDLRAAERTYQILHQVAGRAGRAEHPGRVLLQTYDPDHKVLKALVEGDRDRFLEAEADDRRRAGMPPYGRLAGLIVSGADQRLVEAVALRLGRTAPREEGVRVLGPAPAPFSILRGRHRCRLLLKTAKAIAIQPVLRRWLAQVEVPASVRVQVDVDPYSFL</sequence>
<dbReference type="InterPro" id="IPR005259">
    <property type="entry name" value="PriA"/>
</dbReference>
<dbReference type="NCBIfam" id="TIGR00595">
    <property type="entry name" value="priA"/>
    <property type="match status" value="1"/>
</dbReference>
<evidence type="ECO:0000256" key="4">
    <source>
        <dbReference type="ARBA" id="ARBA00022741"/>
    </source>
</evidence>
<dbReference type="GO" id="GO:0043138">
    <property type="term" value="F:3'-5' DNA helicase activity"/>
    <property type="evidence" value="ECO:0007669"/>
    <property type="project" value="UniProtKB-EC"/>
</dbReference>
<dbReference type="SMART" id="SM00490">
    <property type="entry name" value="HELICc"/>
    <property type="match status" value="1"/>
</dbReference>
<evidence type="ECO:0000256" key="8">
    <source>
        <dbReference type="ARBA" id="ARBA00022840"/>
    </source>
</evidence>
<keyword evidence="1 12" id="KW-0639">Primosome</keyword>
<dbReference type="EMBL" id="LPXN01000105">
    <property type="protein sequence ID" value="KZD08405.1"/>
    <property type="molecule type" value="Genomic_DNA"/>
</dbReference>
<dbReference type="Gene3D" id="3.40.1440.60">
    <property type="entry name" value="PriA, 3(prime) DNA-binding domain"/>
    <property type="match status" value="1"/>
</dbReference>
<evidence type="ECO:0000256" key="9">
    <source>
        <dbReference type="ARBA" id="ARBA00023125"/>
    </source>
</evidence>
<feature type="binding site" evidence="12">
    <location>
        <position position="465"/>
    </location>
    <ligand>
        <name>Zn(2+)</name>
        <dbReference type="ChEBI" id="CHEBI:29105"/>
        <label>1</label>
    </ligand>
</feature>
<feature type="binding site" evidence="12">
    <location>
        <position position="455"/>
    </location>
    <ligand>
        <name>Zn(2+)</name>
        <dbReference type="ChEBI" id="CHEBI:29105"/>
        <label>2</label>
    </ligand>
</feature>
<dbReference type="InterPro" id="IPR041222">
    <property type="entry name" value="PriA_3primeBD"/>
</dbReference>
<evidence type="ECO:0000256" key="13">
    <source>
        <dbReference type="SAM" id="MobiDB-lite"/>
    </source>
</evidence>
<comment type="catalytic activity">
    <reaction evidence="11 12">
        <text>ATP + H2O = ADP + phosphate + H(+)</text>
        <dbReference type="Rhea" id="RHEA:13065"/>
        <dbReference type="ChEBI" id="CHEBI:15377"/>
        <dbReference type="ChEBI" id="CHEBI:15378"/>
        <dbReference type="ChEBI" id="CHEBI:30616"/>
        <dbReference type="ChEBI" id="CHEBI:43474"/>
        <dbReference type="ChEBI" id="CHEBI:456216"/>
        <dbReference type="EC" id="5.6.2.4"/>
    </reaction>
</comment>
<dbReference type="PANTHER" id="PTHR30580">
    <property type="entry name" value="PRIMOSOMAL PROTEIN N"/>
    <property type="match status" value="1"/>
</dbReference>
<dbReference type="Pfam" id="PF18074">
    <property type="entry name" value="PriA_C"/>
    <property type="match status" value="1"/>
</dbReference>
<dbReference type="GO" id="GO:1990077">
    <property type="term" value="C:primosome complex"/>
    <property type="evidence" value="ECO:0007669"/>
    <property type="project" value="UniProtKB-UniRule"/>
</dbReference>
<dbReference type="HAMAP" id="MF_00983">
    <property type="entry name" value="PriA"/>
    <property type="match status" value="1"/>
</dbReference>
<keyword evidence="7 12" id="KW-0862">Zinc</keyword>
<comment type="caution">
    <text evidence="15">The sequence shown here is derived from an EMBL/GenBank/DDBJ whole genome shotgun (WGS) entry which is preliminary data.</text>
</comment>
<evidence type="ECO:0000256" key="7">
    <source>
        <dbReference type="ARBA" id="ARBA00022833"/>
    </source>
</evidence>
<feature type="region of interest" description="Disordered" evidence="13">
    <location>
        <begin position="173"/>
        <end position="192"/>
    </location>
</feature>
<dbReference type="InterPro" id="IPR014001">
    <property type="entry name" value="Helicase_ATP-bd"/>
</dbReference>
<comment type="similarity">
    <text evidence="12">Belongs to the helicase family. PriA subfamily.</text>
</comment>
<keyword evidence="16" id="KW-1185">Reference proteome</keyword>
<keyword evidence="10 12" id="KW-0413">Isomerase</keyword>
<dbReference type="InterPro" id="IPR011545">
    <property type="entry name" value="DEAD/DEAH_box_helicase_dom"/>
</dbReference>
<dbReference type="GO" id="GO:0005524">
    <property type="term" value="F:ATP binding"/>
    <property type="evidence" value="ECO:0007669"/>
    <property type="project" value="UniProtKB-UniRule"/>
</dbReference>
<dbReference type="PROSITE" id="PS51192">
    <property type="entry name" value="HELICASE_ATP_BIND_1"/>
    <property type="match status" value="1"/>
</dbReference>
<keyword evidence="4 12" id="KW-0547">Nucleotide-binding</keyword>
<keyword evidence="2 12" id="KW-0235">DNA replication</keyword>
<feature type="binding site" evidence="12">
    <location>
        <position position="452"/>
    </location>
    <ligand>
        <name>Zn(2+)</name>
        <dbReference type="ChEBI" id="CHEBI:29105"/>
        <label>2</label>
    </ligand>
</feature>
<dbReference type="InterPro" id="IPR027417">
    <property type="entry name" value="P-loop_NTPase"/>
</dbReference>
<evidence type="ECO:0000256" key="11">
    <source>
        <dbReference type="ARBA" id="ARBA00048988"/>
    </source>
</evidence>
<dbReference type="GO" id="GO:0006269">
    <property type="term" value="P:DNA replication, synthesis of primer"/>
    <property type="evidence" value="ECO:0007669"/>
    <property type="project" value="UniProtKB-KW"/>
</dbReference>
<evidence type="ECO:0000256" key="6">
    <source>
        <dbReference type="ARBA" id="ARBA00022806"/>
    </source>
</evidence>
<comment type="cofactor">
    <cofactor evidence="12">
        <name>Zn(2+)</name>
        <dbReference type="ChEBI" id="CHEBI:29105"/>
    </cofactor>
    <text evidence="12">Binds 2 zinc ions per subunit.</text>
</comment>
<keyword evidence="3 12" id="KW-0479">Metal-binding</keyword>
<dbReference type="InterPro" id="IPR040498">
    <property type="entry name" value="PriA_CRR"/>
</dbReference>
<dbReference type="Gene3D" id="3.40.50.300">
    <property type="entry name" value="P-loop containing nucleotide triphosphate hydrolases"/>
    <property type="match status" value="2"/>
</dbReference>
<feature type="binding site" evidence="12">
    <location>
        <position position="468"/>
    </location>
    <ligand>
        <name>Zn(2+)</name>
        <dbReference type="ChEBI" id="CHEBI:29105"/>
        <label>1</label>
    </ligand>
</feature>
<dbReference type="GO" id="GO:0006310">
    <property type="term" value="P:DNA recombination"/>
    <property type="evidence" value="ECO:0007669"/>
    <property type="project" value="InterPro"/>
</dbReference>
<organism evidence="15 16">
    <name type="scientific">Oceanibaculum pacificum</name>
    <dbReference type="NCBI Taxonomy" id="580166"/>
    <lineage>
        <taxon>Bacteria</taxon>
        <taxon>Pseudomonadati</taxon>
        <taxon>Pseudomonadota</taxon>
        <taxon>Alphaproteobacteria</taxon>
        <taxon>Rhodospirillales</taxon>
        <taxon>Oceanibaculaceae</taxon>
        <taxon>Oceanibaculum</taxon>
    </lineage>
</organism>
<dbReference type="InterPro" id="IPR042115">
    <property type="entry name" value="PriA_3primeBD_sf"/>
</dbReference>
<dbReference type="GO" id="GO:0006302">
    <property type="term" value="P:double-strand break repair"/>
    <property type="evidence" value="ECO:0007669"/>
    <property type="project" value="InterPro"/>
</dbReference>
<evidence type="ECO:0000256" key="5">
    <source>
        <dbReference type="ARBA" id="ARBA00022801"/>
    </source>
</evidence>
<keyword evidence="8 12" id="KW-0067">ATP-binding</keyword>
<protein>
    <recommendedName>
        <fullName evidence="12">Replication restart protein PriA</fullName>
    </recommendedName>
    <alternativeName>
        <fullName evidence="12">ATP-dependent DNA helicase PriA</fullName>
        <ecNumber evidence="12">5.6.2.4</ecNumber>
    </alternativeName>
    <alternativeName>
        <fullName evidence="12">DNA 3'-5' helicase PriA</fullName>
    </alternativeName>
</protein>
<dbReference type="PANTHER" id="PTHR30580:SF0">
    <property type="entry name" value="PRIMOSOMAL PROTEIN N"/>
    <property type="match status" value="1"/>
</dbReference>
<feature type="domain" description="Helicase ATP-binding" evidence="14">
    <location>
        <begin position="198"/>
        <end position="364"/>
    </location>
</feature>
<dbReference type="GO" id="GO:0003677">
    <property type="term" value="F:DNA binding"/>
    <property type="evidence" value="ECO:0007669"/>
    <property type="project" value="UniProtKB-UniRule"/>
</dbReference>
<dbReference type="Pfam" id="PF18319">
    <property type="entry name" value="Zn_ribbon_PriA"/>
    <property type="match status" value="1"/>
</dbReference>
<dbReference type="SUPFAM" id="SSF52540">
    <property type="entry name" value="P-loop containing nucleoside triphosphate hydrolases"/>
    <property type="match status" value="2"/>
</dbReference>
<accession>A0A154W4D9</accession>
<dbReference type="FunFam" id="3.40.50.300:FF:000489">
    <property type="entry name" value="Primosome assembly protein PriA"/>
    <property type="match status" value="1"/>
</dbReference>
<dbReference type="EC" id="5.6.2.4" evidence="12"/>
<dbReference type="CDD" id="cd17929">
    <property type="entry name" value="DEXHc_priA"/>
    <property type="match status" value="1"/>
</dbReference>
<evidence type="ECO:0000256" key="10">
    <source>
        <dbReference type="ARBA" id="ARBA00023235"/>
    </source>
</evidence>
<dbReference type="GO" id="GO:0006270">
    <property type="term" value="P:DNA replication initiation"/>
    <property type="evidence" value="ECO:0007669"/>
    <property type="project" value="TreeGrafter"/>
</dbReference>
<dbReference type="SMART" id="SM00487">
    <property type="entry name" value="DEXDc"/>
    <property type="match status" value="1"/>
</dbReference>
<keyword evidence="6 12" id="KW-0347">Helicase</keyword>
<dbReference type="GO" id="GO:0016887">
    <property type="term" value="F:ATP hydrolysis activity"/>
    <property type="evidence" value="ECO:0007669"/>
    <property type="project" value="RHEA"/>
</dbReference>
<dbReference type="NCBIfam" id="NF004070">
    <property type="entry name" value="PRK05580.2-2"/>
    <property type="match status" value="1"/>
</dbReference>
<dbReference type="Pfam" id="PF00270">
    <property type="entry name" value="DEAD"/>
    <property type="match status" value="1"/>
</dbReference>
<comment type="function">
    <text evidence="12">Initiates the restart of stalled replication forks, which reloads the replicative helicase on sites other than the origin of replication. Recognizes and binds to abandoned replication forks and remodels them to uncover a helicase loading site. Promotes assembly of the primosome at these replication forks.</text>
</comment>
<feature type="binding site" evidence="12">
    <location>
        <position position="425"/>
    </location>
    <ligand>
        <name>Zn(2+)</name>
        <dbReference type="ChEBI" id="CHEBI:29105"/>
        <label>1</label>
    </ligand>
</feature>
<evidence type="ECO:0000259" key="14">
    <source>
        <dbReference type="PROSITE" id="PS51192"/>
    </source>
</evidence>
<evidence type="ECO:0000256" key="1">
    <source>
        <dbReference type="ARBA" id="ARBA00022515"/>
    </source>
</evidence>
<dbReference type="GO" id="GO:0008270">
    <property type="term" value="F:zinc ion binding"/>
    <property type="evidence" value="ECO:0007669"/>
    <property type="project" value="UniProtKB-UniRule"/>
</dbReference>
<reference evidence="15 16" key="1">
    <citation type="submission" date="2015-12" db="EMBL/GenBank/DDBJ databases">
        <title>Genome sequence of Oceanibaculum pacificum MCCC 1A02656.</title>
        <authorList>
            <person name="Lu L."/>
            <person name="Lai Q."/>
            <person name="Shao Z."/>
            <person name="Qian P."/>
        </authorList>
    </citation>
    <scope>NUCLEOTIDE SEQUENCE [LARGE SCALE GENOMIC DNA]</scope>
    <source>
        <strain evidence="15 16">MCCC 1A02656</strain>
    </source>
</reference>
<evidence type="ECO:0000256" key="2">
    <source>
        <dbReference type="ARBA" id="ARBA00022705"/>
    </source>
</evidence>
<evidence type="ECO:0000313" key="15">
    <source>
        <dbReference type="EMBL" id="KZD08405.1"/>
    </source>
</evidence>
<evidence type="ECO:0000313" key="16">
    <source>
        <dbReference type="Proteomes" id="UP000076400"/>
    </source>
</evidence>
<name>A0A154W4D9_9PROT</name>
<comment type="catalytic activity">
    <reaction evidence="12">
        <text>Couples ATP hydrolysis with the unwinding of duplex DNA by translocating in the 3'-5' direction.</text>
        <dbReference type="EC" id="5.6.2.4"/>
    </reaction>
</comment>
<dbReference type="InterPro" id="IPR001650">
    <property type="entry name" value="Helicase_C-like"/>
</dbReference>
<evidence type="ECO:0000256" key="3">
    <source>
        <dbReference type="ARBA" id="ARBA00022723"/>
    </source>
</evidence>
<gene>
    <name evidence="12" type="primary">priA</name>
    <name evidence="15" type="ORF">AUP43_01955</name>
</gene>
<feature type="binding site" evidence="12">
    <location>
        <position position="434"/>
    </location>
    <ligand>
        <name>Zn(2+)</name>
        <dbReference type="ChEBI" id="CHEBI:29105"/>
        <label>2</label>
    </ligand>
</feature>
<dbReference type="AlphaFoldDB" id="A0A154W4D9"/>
<feature type="binding site" evidence="12">
    <location>
        <position position="437"/>
    </location>
    <ligand>
        <name>Zn(2+)</name>
        <dbReference type="ChEBI" id="CHEBI:29105"/>
        <label>2</label>
    </ligand>
</feature>
<comment type="subunit">
    <text evidence="12">Component of the replication restart primosome.</text>
</comment>